<dbReference type="GO" id="GO:0015768">
    <property type="term" value="P:maltose transport"/>
    <property type="evidence" value="ECO:0007669"/>
    <property type="project" value="TreeGrafter"/>
</dbReference>
<sequence length="426" mass="47418">MFSKRLHLLSLIMVLLLLFVTACSGEKTTNETQKEADAQKKEVTLTFWHGYNPVEAKHFEENVIPNFEEEHPGVKIKSVAVPYDQFYQKLITSISGGTAPDMIRADLAWVPQLAKLDALEPLDQLMDDFNTYKDSVFPGTLSPNKWKDHYYGLPLDTNTRVLMWNKKMFDDAGITAPPKTLDEFYTTIEKLSKEGKEWGYAEGGTGGWNVLPLLWSAGGGVTDENMTKSTGYLNSPESVQFLEKLVELNKKGNLGPSILGGGLGTADGYAQGKYGMILDGPWMVPIFKDQYPDFEVQMSLIPEGKGGSVSVVGGEDIVLFKQSKNKQEAADFIRFMLSKDTQLSMADVGQIPVLQDLAESDYMKNHEYYGIFMEQLKTAKARTPHPEWNKIDTAISEAVQYALRGDKSPKDALDEATVKVDAILAQ</sequence>
<evidence type="ECO:0000313" key="6">
    <source>
        <dbReference type="Proteomes" id="UP000032512"/>
    </source>
</evidence>
<feature type="chain" id="PRO_5002315712" description="ABC transporter substrate-binding protein" evidence="4">
    <location>
        <begin position="25"/>
        <end position="426"/>
    </location>
</feature>
<dbReference type="RefSeq" id="WP_044394512.1">
    <property type="nucleotide sequence ID" value="NZ_JXIQ01000105.1"/>
</dbReference>
<dbReference type="AlphaFoldDB" id="A0A0D6Z7Z4"/>
<dbReference type="GO" id="GO:0042956">
    <property type="term" value="P:maltodextrin transmembrane transport"/>
    <property type="evidence" value="ECO:0007669"/>
    <property type="project" value="TreeGrafter"/>
</dbReference>
<name>A0A0D6Z7Z4_9BACI</name>
<dbReference type="EMBL" id="JXIQ01000105">
    <property type="protein sequence ID" value="KIY21465.1"/>
    <property type="molecule type" value="Genomic_DNA"/>
</dbReference>
<evidence type="ECO:0008006" key="7">
    <source>
        <dbReference type="Google" id="ProtNLM"/>
    </source>
</evidence>
<dbReference type="PANTHER" id="PTHR30061:SF50">
    <property type="entry name" value="MALTOSE_MALTODEXTRIN-BINDING PERIPLASMIC PROTEIN"/>
    <property type="match status" value="1"/>
</dbReference>
<keyword evidence="6" id="KW-1185">Reference proteome</keyword>
<dbReference type="GO" id="GO:1901982">
    <property type="term" value="F:maltose binding"/>
    <property type="evidence" value="ECO:0007669"/>
    <property type="project" value="TreeGrafter"/>
</dbReference>
<evidence type="ECO:0000256" key="1">
    <source>
        <dbReference type="ARBA" id="ARBA00008520"/>
    </source>
</evidence>
<organism evidence="5 6">
    <name type="scientific">Mesobacillus subterraneus</name>
    <dbReference type="NCBI Taxonomy" id="285983"/>
    <lineage>
        <taxon>Bacteria</taxon>
        <taxon>Bacillati</taxon>
        <taxon>Bacillota</taxon>
        <taxon>Bacilli</taxon>
        <taxon>Bacillales</taxon>
        <taxon>Bacillaceae</taxon>
        <taxon>Mesobacillus</taxon>
    </lineage>
</organism>
<proteinExistence type="inferred from homology"/>
<evidence type="ECO:0000256" key="4">
    <source>
        <dbReference type="SAM" id="SignalP"/>
    </source>
</evidence>
<keyword evidence="2" id="KW-0813">Transport</keyword>
<dbReference type="GO" id="GO:0055052">
    <property type="term" value="C:ATP-binding cassette (ABC) transporter complex, substrate-binding subunit-containing"/>
    <property type="evidence" value="ECO:0007669"/>
    <property type="project" value="TreeGrafter"/>
</dbReference>
<evidence type="ECO:0000313" key="5">
    <source>
        <dbReference type="EMBL" id="KIY21465.1"/>
    </source>
</evidence>
<evidence type="ECO:0000256" key="2">
    <source>
        <dbReference type="ARBA" id="ARBA00022448"/>
    </source>
</evidence>
<evidence type="ECO:0000256" key="3">
    <source>
        <dbReference type="ARBA" id="ARBA00022729"/>
    </source>
</evidence>
<accession>A0A0D6Z7Z4</accession>
<dbReference type="SUPFAM" id="SSF53850">
    <property type="entry name" value="Periplasmic binding protein-like II"/>
    <property type="match status" value="1"/>
</dbReference>
<dbReference type="OrthoDB" id="9795467at2"/>
<dbReference type="Proteomes" id="UP000032512">
    <property type="component" value="Unassembled WGS sequence"/>
</dbReference>
<dbReference type="PANTHER" id="PTHR30061">
    <property type="entry name" value="MALTOSE-BINDING PERIPLASMIC PROTEIN"/>
    <property type="match status" value="1"/>
</dbReference>
<comment type="caution">
    <text evidence="5">The sequence shown here is derived from an EMBL/GenBank/DDBJ whole genome shotgun (WGS) entry which is preliminary data.</text>
</comment>
<reference evidence="5 6" key="1">
    <citation type="submission" date="2015-01" db="EMBL/GenBank/DDBJ databases">
        <title>Draft genome sequences of the supercritical CO2 tolerant bacteria Bacillus subterraneus MITOT1 and Bacillus cereus MIT0214.</title>
        <authorList>
            <person name="Peet K.C."/>
            <person name="Thompson J.R."/>
        </authorList>
    </citation>
    <scope>NUCLEOTIDE SEQUENCE [LARGE SCALE GENOMIC DNA]</scope>
    <source>
        <strain evidence="5 6">MITOT1</strain>
    </source>
</reference>
<protein>
    <recommendedName>
        <fullName evidence="7">ABC transporter substrate-binding protein</fullName>
    </recommendedName>
</protein>
<dbReference type="Pfam" id="PF01547">
    <property type="entry name" value="SBP_bac_1"/>
    <property type="match status" value="1"/>
</dbReference>
<gene>
    <name evidence="5" type="ORF">UB32_13635</name>
</gene>
<keyword evidence="3 4" id="KW-0732">Signal</keyword>
<comment type="similarity">
    <text evidence="1">Belongs to the bacterial solute-binding protein 1 family.</text>
</comment>
<dbReference type="InterPro" id="IPR006059">
    <property type="entry name" value="SBP"/>
</dbReference>
<dbReference type="PROSITE" id="PS51257">
    <property type="entry name" value="PROKAR_LIPOPROTEIN"/>
    <property type="match status" value="1"/>
</dbReference>
<feature type="signal peptide" evidence="4">
    <location>
        <begin position="1"/>
        <end position="24"/>
    </location>
</feature>
<dbReference type="PATRIC" id="fig|285983.3.peg.1525"/>
<dbReference type="Gene3D" id="3.40.190.10">
    <property type="entry name" value="Periplasmic binding protein-like II"/>
    <property type="match status" value="2"/>
</dbReference>